<comment type="caution">
    <text evidence="2">The sequence shown here is derived from an EMBL/GenBank/DDBJ whole genome shotgun (WGS) entry which is preliminary data.</text>
</comment>
<feature type="compositionally biased region" description="Low complexity" evidence="1">
    <location>
        <begin position="17"/>
        <end position="27"/>
    </location>
</feature>
<organism evidence="2 3">
    <name type="scientific">Puccinia striiformis</name>
    <dbReference type="NCBI Taxonomy" id="27350"/>
    <lineage>
        <taxon>Eukaryota</taxon>
        <taxon>Fungi</taxon>
        <taxon>Dikarya</taxon>
        <taxon>Basidiomycota</taxon>
        <taxon>Pucciniomycotina</taxon>
        <taxon>Pucciniomycetes</taxon>
        <taxon>Pucciniales</taxon>
        <taxon>Pucciniaceae</taxon>
        <taxon>Puccinia</taxon>
    </lineage>
</organism>
<reference evidence="3" key="2">
    <citation type="journal article" date="2018" name="BMC Genomics">
        <title>Genomic insights into host adaptation between the wheat stripe rust pathogen (Puccinia striiformis f. sp. tritici) and the barley stripe rust pathogen (Puccinia striiformis f. sp. hordei).</title>
        <authorList>
            <person name="Xia C."/>
            <person name="Wang M."/>
            <person name="Yin C."/>
            <person name="Cornejo O.E."/>
            <person name="Hulbert S.H."/>
            <person name="Chen X."/>
        </authorList>
    </citation>
    <scope>NUCLEOTIDE SEQUENCE [LARGE SCALE GENOMIC DNA]</scope>
    <source>
        <strain evidence="3">93TX-2</strain>
    </source>
</reference>
<dbReference type="EMBL" id="PKSM01000185">
    <property type="protein sequence ID" value="POW04336.1"/>
    <property type="molecule type" value="Genomic_DNA"/>
</dbReference>
<dbReference type="Proteomes" id="UP000238274">
    <property type="component" value="Unassembled WGS sequence"/>
</dbReference>
<proteinExistence type="predicted"/>
<feature type="compositionally biased region" description="Acidic residues" evidence="1">
    <location>
        <begin position="314"/>
        <end position="326"/>
    </location>
</feature>
<reference evidence="3" key="3">
    <citation type="journal article" date="2018" name="Mol. Plant Microbe Interact.">
        <title>Genome sequence resources for the wheat stripe rust pathogen (Puccinia striiformis f. sp. tritici) and the barley stripe rust pathogen (Puccinia striiformis f. sp. hordei).</title>
        <authorList>
            <person name="Xia C."/>
            <person name="Wang M."/>
            <person name="Yin C."/>
            <person name="Cornejo O.E."/>
            <person name="Hulbert S.H."/>
            <person name="Chen X."/>
        </authorList>
    </citation>
    <scope>NUCLEOTIDE SEQUENCE [LARGE SCALE GENOMIC DNA]</scope>
    <source>
        <strain evidence="3">93TX-2</strain>
    </source>
</reference>
<evidence type="ECO:0000313" key="2">
    <source>
        <dbReference type="EMBL" id="POW04336.1"/>
    </source>
</evidence>
<reference evidence="2 3" key="1">
    <citation type="submission" date="2017-12" db="EMBL/GenBank/DDBJ databases">
        <title>Gene loss provides genomic basis for host adaptation in cereal stripe rust fungi.</title>
        <authorList>
            <person name="Xia C."/>
        </authorList>
    </citation>
    <scope>NUCLEOTIDE SEQUENCE [LARGE SCALE GENOMIC DNA]</scope>
    <source>
        <strain evidence="2 3">93TX-2</strain>
    </source>
</reference>
<feature type="compositionally biased region" description="Basic residues" evidence="1">
    <location>
        <begin position="292"/>
        <end position="306"/>
    </location>
</feature>
<keyword evidence="3" id="KW-1185">Reference proteome</keyword>
<evidence type="ECO:0000313" key="3">
    <source>
        <dbReference type="Proteomes" id="UP000238274"/>
    </source>
</evidence>
<feature type="compositionally biased region" description="Acidic residues" evidence="1">
    <location>
        <begin position="180"/>
        <end position="205"/>
    </location>
</feature>
<gene>
    <name evidence="2" type="ORF">PSHT_11253</name>
</gene>
<feature type="compositionally biased region" description="Basic residues" evidence="1">
    <location>
        <begin position="331"/>
        <end position="342"/>
    </location>
</feature>
<feature type="compositionally biased region" description="Polar residues" evidence="1">
    <location>
        <begin position="1"/>
        <end position="10"/>
    </location>
</feature>
<sequence>MPPKRTTNAQKRAVLLKGKGSSTTPKTTKSKKKAETVEEVSTTQSHLKREDYQIIINWLRNKRNFERCHGYDKAPPVGRPVKGTINGFELMAINLRNLSPSKIVLNARQMKERFKTYKGKFKKAHTESLSTGFGLTAADKKKGIKTIEAKLDNMCPLYAEMYELVNQKPDVNPLCKVDAEDSEEISDSNDDDSSSSSDESSDDSDSVMIEPSLRDPKKIKRTQTAADLDGEILPGQSGQSEETWGLEEEEQQSDCLPSGDEILHPQSKSVPKDNVVQTASKDVNKDEPNNSPRKKSGSKRKRKHSSKLTPAELAMDDPTEEEESDEVYSPSKKKATQKKKHQTPLTPAERAMDEDSDEDDEDTPPPKTSPSKGKRRASNSKNINPKSHSGPNSVASPFLAFEEYAKKKEDGKSQQAGDVLGFEKMKYDRLIAKENKSINLEDKKFDHTKQMENKKWDHSIELEGRNGIKELRPRRWEADEKEKDRRFEIEKMNTQTSNENKAKKLDLFTKLVESGKTMEEMEKFLHF</sequence>
<accession>A0A2S4V473</accession>
<feature type="region of interest" description="Disordered" evidence="1">
    <location>
        <begin position="179"/>
        <end position="397"/>
    </location>
</feature>
<dbReference type="AlphaFoldDB" id="A0A2S4V473"/>
<dbReference type="VEuPathDB" id="FungiDB:PSHT_11253"/>
<feature type="compositionally biased region" description="Polar residues" evidence="1">
    <location>
        <begin position="379"/>
        <end position="395"/>
    </location>
</feature>
<evidence type="ECO:0000256" key="1">
    <source>
        <dbReference type="SAM" id="MobiDB-lite"/>
    </source>
</evidence>
<feature type="region of interest" description="Disordered" evidence="1">
    <location>
        <begin position="1"/>
        <end position="43"/>
    </location>
</feature>
<dbReference type="OrthoDB" id="2507214at2759"/>
<feature type="compositionally biased region" description="Acidic residues" evidence="1">
    <location>
        <begin position="352"/>
        <end position="363"/>
    </location>
</feature>
<protein>
    <submittedName>
        <fullName evidence="2">Uncharacterized protein</fullName>
    </submittedName>
</protein>
<name>A0A2S4V473_9BASI</name>
<dbReference type="VEuPathDB" id="FungiDB:PSTT_04422"/>
<dbReference type="PANTHER" id="PTHR33246">
    <property type="entry name" value="CCHC-TYPE DOMAIN-CONTAINING PROTEIN"/>
    <property type="match status" value="1"/>
</dbReference>
<dbReference type="PANTHER" id="PTHR33246:SF51">
    <property type="entry name" value="MYB_SANT-LIKE DOMAIN-CONTAINING PROTEIN"/>
    <property type="match status" value="1"/>
</dbReference>